<evidence type="ECO:0000256" key="3">
    <source>
        <dbReference type="ARBA" id="ARBA00003976"/>
    </source>
</evidence>
<gene>
    <name evidence="16" type="ORF">SLEP1_g7203</name>
</gene>
<evidence type="ECO:0000256" key="8">
    <source>
        <dbReference type="ARBA" id="ARBA00022723"/>
    </source>
</evidence>
<evidence type="ECO:0000313" key="17">
    <source>
        <dbReference type="Proteomes" id="UP001054252"/>
    </source>
</evidence>
<dbReference type="Pfam" id="PF13456">
    <property type="entry name" value="RVT_3"/>
    <property type="match status" value="1"/>
</dbReference>
<evidence type="ECO:0000256" key="13">
    <source>
        <dbReference type="PROSITE-ProRule" id="PRU00175"/>
    </source>
</evidence>
<dbReference type="GO" id="GO:0003676">
    <property type="term" value="F:nucleic acid binding"/>
    <property type="evidence" value="ECO:0007669"/>
    <property type="project" value="InterPro"/>
</dbReference>
<dbReference type="GO" id="GO:0004523">
    <property type="term" value="F:RNA-DNA hybrid ribonuclease activity"/>
    <property type="evidence" value="ECO:0007669"/>
    <property type="project" value="InterPro"/>
</dbReference>
<evidence type="ECO:0000256" key="6">
    <source>
        <dbReference type="ARBA" id="ARBA00012251"/>
    </source>
</evidence>
<evidence type="ECO:0000256" key="2">
    <source>
        <dbReference type="ARBA" id="ARBA00001947"/>
    </source>
</evidence>
<comment type="function">
    <text evidence="3">Might act as an E3 ubiquitin-protein ligase, or as part of E3 complex, which accepts ubiquitin from specific E2 ubiquitin-conjugating enzymes and then transfers it to substrates.</text>
</comment>
<dbReference type="InterPro" id="IPR017907">
    <property type="entry name" value="Znf_RING_CS"/>
</dbReference>
<accession>A0AAV5I283</accession>
<evidence type="ECO:0000256" key="7">
    <source>
        <dbReference type="ARBA" id="ARBA00022679"/>
    </source>
</evidence>
<dbReference type="InterPro" id="IPR031127">
    <property type="entry name" value="E3_UB_ligase_RBR"/>
</dbReference>
<dbReference type="CDD" id="cd22582">
    <property type="entry name" value="BRcat_RBR_unk"/>
    <property type="match status" value="1"/>
</dbReference>
<dbReference type="SUPFAM" id="SSF57850">
    <property type="entry name" value="RING/U-box"/>
    <property type="match status" value="2"/>
</dbReference>
<feature type="domain" description="RING-type" evidence="14">
    <location>
        <begin position="285"/>
        <end position="329"/>
    </location>
</feature>
<keyword evidence="9" id="KW-0677">Repeat</keyword>
<evidence type="ECO:0000259" key="14">
    <source>
        <dbReference type="PROSITE" id="PS50089"/>
    </source>
</evidence>
<protein>
    <recommendedName>
        <fullName evidence="6">RBR-type E3 ubiquitin transferase</fullName>
        <ecNumber evidence="6">2.3.2.31</ecNumber>
    </recommendedName>
</protein>
<proteinExistence type="inferred from homology"/>
<keyword evidence="7" id="KW-0808">Transferase</keyword>
<dbReference type="InterPro" id="IPR036397">
    <property type="entry name" value="RNaseH_sf"/>
</dbReference>
<evidence type="ECO:0000256" key="12">
    <source>
        <dbReference type="ARBA" id="ARBA00022833"/>
    </source>
</evidence>
<evidence type="ECO:0000256" key="4">
    <source>
        <dbReference type="ARBA" id="ARBA00004906"/>
    </source>
</evidence>
<keyword evidence="17" id="KW-1185">Reference proteome</keyword>
<dbReference type="InterPro" id="IPR002156">
    <property type="entry name" value="RNaseH_domain"/>
</dbReference>
<dbReference type="PANTHER" id="PTHR11685">
    <property type="entry name" value="RBR FAMILY RING FINGER AND IBR DOMAIN-CONTAINING"/>
    <property type="match status" value="1"/>
</dbReference>
<name>A0AAV5I283_9ROSI</name>
<dbReference type="GO" id="GO:0016567">
    <property type="term" value="P:protein ubiquitination"/>
    <property type="evidence" value="ECO:0007669"/>
    <property type="project" value="InterPro"/>
</dbReference>
<dbReference type="InterPro" id="IPR013083">
    <property type="entry name" value="Znf_RING/FYVE/PHD"/>
</dbReference>
<dbReference type="Gene3D" id="1.20.120.1750">
    <property type="match status" value="1"/>
</dbReference>
<evidence type="ECO:0000256" key="9">
    <source>
        <dbReference type="ARBA" id="ARBA00022737"/>
    </source>
</evidence>
<comment type="similarity">
    <text evidence="5">Belongs to the RBR family. Ariadne subfamily.</text>
</comment>
<dbReference type="PROSITE" id="PS00518">
    <property type="entry name" value="ZF_RING_1"/>
    <property type="match status" value="1"/>
</dbReference>
<keyword evidence="12" id="KW-0862">Zinc</keyword>
<dbReference type="GO" id="GO:0008270">
    <property type="term" value="F:zinc ion binding"/>
    <property type="evidence" value="ECO:0007669"/>
    <property type="project" value="UniProtKB-KW"/>
</dbReference>
<evidence type="ECO:0000256" key="5">
    <source>
        <dbReference type="ARBA" id="ARBA00005884"/>
    </source>
</evidence>
<dbReference type="CDD" id="cd22584">
    <property type="entry name" value="Rcat_RBR_unk"/>
    <property type="match status" value="1"/>
</dbReference>
<dbReference type="EMBL" id="BPVZ01000007">
    <property type="protein sequence ID" value="GKU93626.1"/>
    <property type="molecule type" value="Genomic_DNA"/>
</dbReference>
<keyword evidence="8" id="KW-0479">Metal-binding</keyword>
<dbReference type="EC" id="2.3.2.31" evidence="6"/>
<comment type="cofactor">
    <cofactor evidence="2">
        <name>Zn(2+)</name>
        <dbReference type="ChEBI" id="CHEBI:29105"/>
    </cofactor>
</comment>
<dbReference type="SUPFAM" id="SSF53098">
    <property type="entry name" value="Ribonuclease H-like"/>
    <property type="match status" value="1"/>
</dbReference>
<dbReference type="InterPro" id="IPR044066">
    <property type="entry name" value="TRIAD_supradom"/>
</dbReference>
<dbReference type="PROSITE" id="PS51873">
    <property type="entry name" value="TRIAD"/>
    <property type="match status" value="1"/>
</dbReference>
<keyword evidence="11" id="KW-0833">Ubl conjugation pathway</keyword>
<dbReference type="SMART" id="SM00647">
    <property type="entry name" value="IBR"/>
    <property type="match status" value="2"/>
</dbReference>
<evidence type="ECO:0000256" key="10">
    <source>
        <dbReference type="ARBA" id="ARBA00022771"/>
    </source>
</evidence>
<evidence type="ECO:0000313" key="16">
    <source>
        <dbReference type="EMBL" id="GKU93626.1"/>
    </source>
</evidence>
<comment type="pathway">
    <text evidence="4">Protein modification; protein ubiquitination.</text>
</comment>
<dbReference type="InterPro" id="IPR012337">
    <property type="entry name" value="RNaseH-like_sf"/>
</dbReference>
<organism evidence="16 17">
    <name type="scientific">Rubroshorea leprosula</name>
    <dbReference type="NCBI Taxonomy" id="152421"/>
    <lineage>
        <taxon>Eukaryota</taxon>
        <taxon>Viridiplantae</taxon>
        <taxon>Streptophyta</taxon>
        <taxon>Embryophyta</taxon>
        <taxon>Tracheophyta</taxon>
        <taxon>Spermatophyta</taxon>
        <taxon>Magnoliopsida</taxon>
        <taxon>eudicotyledons</taxon>
        <taxon>Gunneridae</taxon>
        <taxon>Pentapetalae</taxon>
        <taxon>rosids</taxon>
        <taxon>malvids</taxon>
        <taxon>Malvales</taxon>
        <taxon>Dipterocarpaceae</taxon>
        <taxon>Rubroshorea</taxon>
    </lineage>
</organism>
<comment type="caution">
    <text evidence="16">The sequence shown here is derived from an EMBL/GenBank/DDBJ whole genome shotgun (WGS) entry which is preliminary data.</text>
</comment>
<dbReference type="Pfam" id="PF01485">
    <property type="entry name" value="IBR"/>
    <property type="match status" value="2"/>
</dbReference>
<feature type="domain" description="RING-type" evidence="15">
    <location>
        <begin position="281"/>
        <end position="499"/>
    </location>
</feature>
<reference evidence="16 17" key="1">
    <citation type="journal article" date="2021" name="Commun. Biol.">
        <title>The genome of Shorea leprosula (Dipterocarpaceae) highlights the ecological relevance of drought in aseasonal tropical rainforests.</title>
        <authorList>
            <person name="Ng K.K.S."/>
            <person name="Kobayashi M.J."/>
            <person name="Fawcett J.A."/>
            <person name="Hatakeyama M."/>
            <person name="Paape T."/>
            <person name="Ng C.H."/>
            <person name="Ang C.C."/>
            <person name="Tnah L.H."/>
            <person name="Lee C.T."/>
            <person name="Nishiyama T."/>
            <person name="Sese J."/>
            <person name="O'Brien M.J."/>
            <person name="Copetti D."/>
            <person name="Mohd Noor M.I."/>
            <person name="Ong R.C."/>
            <person name="Putra M."/>
            <person name="Sireger I.Z."/>
            <person name="Indrioko S."/>
            <person name="Kosugi Y."/>
            <person name="Izuno A."/>
            <person name="Isagi Y."/>
            <person name="Lee S.L."/>
            <person name="Shimizu K.K."/>
        </authorList>
    </citation>
    <scope>NUCLEOTIDE SEQUENCE [LARGE SCALE GENOMIC DNA]</scope>
    <source>
        <strain evidence="16">214</strain>
    </source>
</reference>
<evidence type="ECO:0000259" key="15">
    <source>
        <dbReference type="PROSITE" id="PS51873"/>
    </source>
</evidence>
<dbReference type="Gene3D" id="3.30.40.10">
    <property type="entry name" value="Zinc/RING finger domain, C3HC4 (zinc finger)"/>
    <property type="match status" value="1"/>
</dbReference>
<dbReference type="Gene3D" id="3.30.420.10">
    <property type="entry name" value="Ribonuclease H-like superfamily/Ribonuclease H"/>
    <property type="match status" value="1"/>
</dbReference>
<keyword evidence="10 13" id="KW-0863">Zinc-finger</keyword>
<dbReference type="PROSITE" id="PS50089">
    <property type="entry name" value="ZF_RING_2"/>
    <property type="match status" value="1"/>
</dbReference>
<dbReference type="GO" id="GO:0061630">
    <property type="term" value="F:ubiquitin protein ligase activity"/>
    <property type="evidence" value="ECO:0007669"/>
    <property type="project" value="UniProtKB-EC"/>
</dbReference>
<dbReference type="InterPro" id="IPR002867">
    <property type="entry name" value="IBR_dom"/>
</dbReference>
<dbReference type="Proteomes" id="UP001054252">
    <property type="component" value="Unassembled WGS sequence"/>
</dbReference>
<evidence type="ECO:0000256" key="1">
    <source>
        <dbReference type="ARBA" id="ARBA00001798"/>
    </source>
</evidence>
<dbReference type="FunFam" id="1.20.120.1750:FF:000019">
    <property type="entry name" value="RBR-type E3 ubiquitin transferase"/>
    <property type="match status" value="1"/>
</dbReference>
<dbReference type="AlphaFoldDB" id="A0AAV5I283"/>
<comment type="catalytic activity">
    <reaction evidence="1">
        <text>[E2 ubiquitin-conjugating enzyme]-S-ubiquitinyl-L-cysteine + [acceptor protein]-L-lysine = [E2 ubiquitin-conjugating enzyme]-L-cysteine + [acceptor protein]-N(6)-ubiquitinyl-L-lysine.</text>
        <dbReference type="EC" id="2.3.2.31"/>
    </reaction>
</comment>
<sequence>MAGHSHESDQDYAFELQLQEALTASLAHHVSLHSPPATSTVVGPSPLKDTIFTLSAQHVSKSQQEALDHELLLIETQWTKEDRKRRTHEEKLARDIDRMPEHEWEEWGYDFERPFEEGSSKDVDSEDDGEFRMYFKGIVSHEVMNNETVALAGIGVAICDFRDNLIFEIKKPLTGDGLNKQAAELMALIEGLDAALSLKLKRIHFFCDYYPVFQLVTNRWQARQHKIAILVDQVWLLQRRFVYCEPILVPRYDIKYAFKLARGAILSQVNTPIESNHGKSVQETCVICLEETDMEHMFSVDGCLHRYCFSCIKQHVEVKLLHGMVPKCPHEHCKSELRVESCKKFLTPVMIETLKERTKEASIPATEKVYCPYPQCSALMSRSKISEYPKNVFVGYERSAARKCIKCRGLFCINCKVPWHGAMRCNEYKRLNPNPPAEDLKLKSLATRKMWRQCAKCNNMIEHSEGCWHMTCVCGYEFCYNCGAERKDKKATCSCPAWDVRRIWFENHRDSDDDD</sequence>
<evidence type="ECO:0000256" key="11">
    <source>
        <dbReference type="ARBA" id="ARBA00022786"/>
    </source>
</evidence>
<dbReference type="FunFam" id="3.30.420.10:FF:000076">
    <property type="entry name" value="RBR-type E3 ubiquitin transferase"/>
    <property type="match status" value="1"/>
</dbReference>
<dbReference type="InterPro" id="IPR001841">
    <property type="entry name" value="Znf_RING"/>
</dbReference>
<dbReference type="FunFam" id="3.30.40.10:FF:000230">
    <property type="entry name" value="RBR-type E3 ubiquitin transferase"/>
    <property type="match status" value="1"/>
</dbReference>